<feature type="transmembrane region" description="Helical" evidence="2">
    <location>
        <begin position="217"/>
        <end position="234"/>
    </location>
</feature>
<dbReference type="RefSeq" id="WP_095525963.1">
    <property type="nucleotide sequence ID" value="NZ_MDUX01000089.1"/>
</dbReference>
<protein>
    <submittedName>
        <fullName evidence="4">Uncharacterized protein</fullName>
    </submittedName>
</protein>
<evidence type="ECO:0000313" key="3">
    <source>
        <dbReference type="EMBL" id="KAF7597802.1"/>
    </source>
</evidence>
<evidence type="ECO:0000256" key="1">
    <source>
        <dbReference type="SAM" id="MobiDB-lite"/>
    </source>
</evidence>
<reference evidence="4 5" key="2">
    <citation type="submission" date="2017-07" db="EMBL/GenBank/DDBJ databases">
        <title>Candidatus Dactylopiibacterium carminicum, a nitrogen-fixing symbiont of the cochineal insect Dactylopius coccus and Dactylopius opuntiae (Hemiptera: Coccoidea: Dactylopiidae).</title>
        <authorList>
            <person name="Vera A."/>
        </authorList>
    </citation>
    <scope>NUCLEOTIDE SEQUENCE [LARGE SCALE GENOMIC DNA]</scope>
    <source>
        <strain evidence="4 5">NFDCM</strain>
    </source>
</reference>
<dbReference type="EMBL" id="MDUX01000089">
    <property type="protein sequence ID" value="KAF7597802.1"/>
    <property type="molecule type" value="Genomic_DNA"/>
</dbReference>
<keyword evidence="2" id="KW-0472">Membrane</keyword>
<feature type="compositionally biased region" description="Pro residues" evidence="1">
    <location>
        <begin position="152"/>
        <end position="162"/>
    </location>
</feature>
<sequence length="236" mass="25730">MAARRLKASPEQIQQLFSGRAAVLKKGIGQELSERYIRELGRIGMIVHMQPMPAMEAVVIQPPENPLGVESVGETDDFPGLPPIPGGFQTQSMEKTEIASADIVARCLRDDPLPAPAEPELQPEPPRQIFPEQREALSWATAPGVERSQFPQPEPQPSPLPVAPESLPEKEDQQLVRPRRSLLIYQAAKPEISLPAGQEVSMMAAPAVPGQHRHLRILLLLLLGVALAGIFVLLNG</sequence>
<keyword evidence="2" id="KW-0812">Transmembrane</keyword>
<dbReference type="AlphaFoldDB" id="A0A272EMN6"/>
<keyword evidence="6" id="KW-1185">Reference proteome</keyword>
<dbReference type="Proteomes" id="UP000216107">
    <property type="component" value="Unassembled WGS sequence"/>
</dbReference>
<comment type="caution">
    <text evidence="4">The sequence shown here is derived from an EMBL/GenBank/DDBJ whole genome shotgun (WGS) entry which is preliminary data.</text>
</comment>
<evidence type="ECO:0000313" key="6">
    <source>
        <dbReference type="Proteomes" id="UP000623509"/>
    </source>
</evidence>
<keyword evidence="2" id="KW-1133">Transmembrane helix</keyword>
<name>A0A272EMN6_9RHOO</name>
<evidence type="ECO:0000313" key="5">
    <source>
        <dbReference type="Proteomes" id="UP000216107"/>
    </source>
</evidence>
<proteinExistence type="predicted"/>
<dbReference type="Proteomes" id="UP000623509">
    <property type="component" value="Unassembled WGS sequence"/>
</dbReference>
<accession>A0A272EMN6</accession>
<evidence type="ECO:0000256" key="2">
    <source>
        <dbReference type="SAM" id="Phobius"/>
    </source>
</evidence>
<dbReference type="EMBL" id="NMRN01000091">
    <property type="protein sequence ID" value="PAS91388.1"/>
    <property type="molecule type" value="Genomic_DNA"/>
</dbReference>
<evidence type="ECO:0000313" key="4">
    <source>
        <dbReference type="EMBL" id="PAS91388.1"/>
    </source>
</evidence>
<reference evidence="3 6" key="1">
    <citation type="submission" date="2016-08" db="EMBL/GenBank/DDBJ databases">
        <title>Candidatus Dactylopiibacterium carminicum genome sequence.</title>
        <authorList>
            <person name="Ramirez-Puebla S.T."/>
            <person name="Ormeno-Orrillo E."/>
            <person name="Vera-Ponce De Leon A."/>
            <person name="Luis L."/>
            <person name="Sanchez-Flores A."/>
            <person name="Monica R."/>
            <person name="Martinez-Romero E."/>
        </authorList>
    </citation>
    <scope>NUCLEOTIDE SEQUENCE [LARGE SCALE GENOMIC DNA]</scope>
    <source>
        <strain evidence="3">END1</strain>
    </source>
</reference>
<gene>
    <name evidence="3" type="ORF">BGI27_16800</name>
    <name evidence="4" type="ORF">CGU29_16700</name>
</gene>
<feature type="region of interest" description="Disordered" evidence="1">
    <location>
        <begin position="145"/>
        <end position="174"/>
    </location>
</feature>
<organism evidence="4 5">
    <name type="scientific">Candidatus Dactylopiibacterium carminicum</name>
    <dbReference type="NCBI Taxonomy" id="857335"/>
    <lineage>
        <taxon>Bacteria</taxon>
        <taxon>Pseudomonadati</taxon>
        <taxon>Pseudomonadota</taxon>
        <taxon>Betaproteobacteria</taxon>
        <taxon>Rhodocyclales</taxon>
        <taxon>Rhodocyclaceae</taxon>
        <taxon>Candidatus Dactylopiibacterium</taxon>
    </lineage>
</organism>